<feature type="domain" description="HTH marR-type" evidence="4">
    <location>
        <begin position="15"/>
        <end position="151"/>
    </location>
</feature>
<evidence type="ECO:0000256" key="3">
    <source>
        <dbReference type="ARBA" id="ARBA00023163"/>
    </source>
</evidence>
<dbReference type="InterPro" id="IPR036390">
    <property type="entry name" value="WH_DNA-bd_sf"/>
</dbReference>
<keyword evidence="2" id="KW-0238">DNA-binding</keyword>
<evidence type="ECO:0000256" key="2">
    <source>
        <dbReference type="ARBA" id="ARBA00023125"/>
    </source>
</evidence>
<dbReference type="EMBL" id="JBHUOP010000004">
    <property type="protein sequence ID" value="MFD2840866.1"/>
    <property type="molecule type" value="Genomic_DNA"/>
</dbReference>
<dbReference type="PRINTS" id="PR00598">
    <property type="entry name" value="HTHMARR"/>
</dbReference>
<dbReference type="SMART" id="SM00347">
    <property type="entry name" value="HTH_MARR"/>
    <property type="match status" value="1"/>
</dbReference>
<name>A0ABW5XHW0_9MICO</name>
<organism evidence="5 6">
    <name type="scientific">Populibacterium corticicola</name>
    <dbReference type="NCBI Taxonomy" id="1812826"/>
    <lineage>
        <taxon>Bacteria</taxon>
        <taxon>Bacillati</taxon>
        <taxon>Actinomycetota</taxon>
        <taxon>Actinomycetes</taxon>
        <taxon>Micrococcales</taxon>
        <taxon>Jonesiaceae</taxon>
        <taxon>Populibacterium</taxon>
    </lineage>
</organism>
<accession>A0ABW5XHW0</accession>
<gene>
    <name evidence="5" type="ORF">ACFSYH_09825</name>
</gene>
<keyword evidence="3" id="KW-0804">Transcription</keyword>
<dbReference type="PROSITE" id="PS50995">
    <property type="entry name" value="HTH_MARR_2"/>
    <property type="match status" value="1"/>
</dbReference>
<evidence type="ECO:0000256" key="1">
    <source>
        <dbReference type="ARBA" id="ARBA00023015"/>
    </source>
</evidence>
<evidence type="ECO:0000313" key="5">
    <source>
        <dbReference type="EMBL" id="MFD2840866.1"/>
    </source>
</evidence>
<keyword evidence="1" id="KW-0805">Transcription regulation</keyword>
<comment type="caution">
    <text evidence="5">The sequence shown here is derived from an EMBL/GenBank/DDBJ whole genome shotgun (WGS) entry which is preliminary data.</text>
</comment>
<sequence length="156" mass="17659">MRAHNRWKEIRPELDTESFLSIGRIIRIASYITVVTDEVVGQHGLNRGEFELLAAVRRSGKNCRATELSVMTKSSGAAITKRLDRLTMQGLITREVLPRDRRVVLVNLTNEGRHLIDELMPAVLDGEKKLLSDFDETEIAELQRLSAKLLNAVEPR</sequence>
<proteinExistence type="predicted"/>
<dbReference type="PANTHER" id="PTHR42756">
    <property type="entry name" value="TRANSCRIPTIONAL REGULATOR, MARR"/>
    <property type="match status" value="1"/>
</dbReference>
<reference evidence="6" key="1">
    <citation type="journal article" date="2019" name="Int. J. Syst. Evol. Microbiol.">
        <title>The Global Catalogue of Microorganisms (GCM) 10K type strain sequencing project: providing services to taxonomists for standard genome sequencing and annotation.</title>
        <authorList>
            <consortium name="The Broad Institute Genomics Platform"/>
            <consortium name="The Broad Institute Genome Sequencing Center for Infectious Disease"/>
            <person name="Wu L."/>
            <person name="Ma J."/>
        </authorList>
    </citation>
    <scope>NUCLEOTIDE SEQUENCE [LARGE SCALE GENOMIC DNA]</scope>
    <source>
        <strain evidence="6">KCTC 33576</strain>
    </source>
</reference>
<dbReference type="InterPro" id="IPR036388">
    <property type="entry name" value="WH-like_DNA-bd_sf"/>
</dbReference>
<evidence type="ECO:0000313" key="6">
    <source>
        <dbReference type="Proteomes" id="UP001597391"/>
    </source>
</evidence>
<protein>
    <submittedName>
        <fullName evidence="5">MarR family winged helix-turn-helix transcriptional regulator</fullName>
    </submittedName>
</protein>
<dbReference type="SUPFAM" id="SSF46785">
    <property type="entry name" value="Winged helix' DNA-binding domain"/>
    <property type="match status" value="1"/>
</dbReference>
<dbReference type="PANTHER" id="PTHR42756:SF1">
    <property type="entry name" value="TRANSCRIPTIONAL REPRESSOR OF EMRAB OPERON"/>
    <property type="match status" value="1"/>
</dbReference>
<dbReference type="Pfam" id="PF12802">
    <property type="entry name" value="MarR_2"/>
    <property type="match status" value="1"/>
</dbReference>
<dbReference type="InterPro" id="IPR000835">
    <property type="entry name" value="HTH_MarR-typ"/>
</dbReference>
<dbReference type="Gene3D" id="1.10.10.10">
    <property type="entry name" value="Winged helix-like DNA-binding domain superfamily/Winged helix DNA-binding domain"/>
    <property type="match status" value="1"/>
</dbReference>
<dbReference type="Proteomes" id="UP001597391">
    <property type="component" value="Unassembled WGS sequence"/>
</dbReference>
<evidence type="ECO:0000259" key="4">
    <source>
        <dbReference type="PROSITE" id="PS50995"/>
    </source>
</evidence>
<keyword evidence="6" id="KW-1185">Reference proteome</keyword>